<comment type="catalytic activity">
    <reaction evidence="8">
        <text>a quinone + NADH + H(+) = a quinol + NAD(+)</text>
        <dbReference type="Rhea" id="RHEA:46160"/>
        <dbReference type="ChEBI" id="CHEBI:15378"/>
        <dbReference type="ChEBI" id="CHEBI:24646"/>
        <dbReference type="ChEBI" id="CHEBI:57540"/>
        <dbReference type="ChEBI" id="CHEBI:57945"/>
        <dbReference type="ChEBI" id="CHEBI:132124"/>
        <dbReference type="EC" id="1.6.5.9"/>
    </reaction>
</comment>
<evidence type="ECO:0000256" key="7">
    <source>
        <dbReference type="ARBA" id="ARBA00023027"/>
    </source>
</evidence>
<reference evidence="13" key="1">
    <citation type="submission" date="2023-07" db="EMBL/GenBank/DDBJ databases">
        <title>A draft genome of Kazachstania heterogenica Y-27499.</title>
        <authorList>
            <person name="Donic C."/>
            <person name="Kralova J.S."/>
            <person name="Fidel L."/>
            <person name="Ben-Dor S."/>
            <person name="Jung S."/>
        </authorList>
    </citation>
    <scope>NUCLEOTIDE SEQUENCE [LARGE SCALE GENOMIC DNA]</scope>
    <source>
        <strain evidence="13">Y27499</strain>
    </source>
</reference>
<evidence type="ECO:0000256" key="4">
    <source>
        <dbReference type="ARBA" id="ARBA00022827"/>
    </source>
</evidence>
<evidence type="ECO:0000259" key="11">
    <source>
        <dbReference type="Pfam" id="PF22366"/>
    </source>
</evidence>
<evidence type="ECO:0000256" key="5">
    <source>
        <dbReference type="ARBA" id="ARBA00022946"/>
    </source>
</evidence>
<evidence type="ECO:0000313" key="13">
    <source>
        <dbReference type="Proteomes" id="UP001306508"/>
    </source>
</evidence>
<keyword evidence="6" id="KW-0560">Oxidoreductase</keyword>
<keyword evidence="13" id="KW-1185">Reference proteome</keyword>
<evidence type="ECO:0000259" key="10">
    <source>
        <dbReference type="Pfam" id="PF07992"/>
    </source>
</evidence>
<dbReference type="PANTHER" id="PTHR43706:SF47">
    <property type="entry name" value="EXTERNAL NADH-UBIQUINONE OXIDOREDUCTASE 1, MITOCHONDRIAL-RELATED"/>
    <property type="match status" value="1"/>
</dbReference>
<evidence type="ECO:0000256" key="2">
    <source>
        <dbReference type="ARBA" id="ARBA00012637"/>
    </source>
</evidence>
<dbReference type="PANTHER" id="PTHR43706">
    <property type="entry name" value="NADH DEHYDROGENASE"/>
    <property type="match status" value="1"/>
</dbReference>
<keyword evidence="3" id="KW-0285">Flavoprotein</keyword>
<evidence type="ECO:0000256" key="1">
    <source>
        <dbReference type="ARBA" id="ARBA00005272"/>
    </source>
</evidence>
<dbReference type="EMBL" id="JAWIZZ010000051">
    <property type="protein sequence ID" value="KAK5778808.1"/>
    <property type="molecule type" value="Genomic_DNA"/>
</dbReference>
<dbReference type="EC" id="1.6.5.9" evidence="2"/>
<protein>
    <recommendedName>
        <fullName evidence="2">NADH:ubiquinone reductase (non-electrogenic)</fullName>
        <ecNumber evidence="2">1.6.5.9</ecNumber>
    </recommendedName>
</protein>
<comment type="similarity">
    <text evidence="1">Belongs to the NADH dehydrogenase family.</text>
</comment>
<dbReference type="Pfam" id="PF07992">
    <property type="entry name" value="Pyr_redox_2"/>
    <property type="match status" value="1"/>
</dbReference>
<evidence type="ECO:0000256" key="3">
    <source>
        <dbReference type="ARBA" id="ARBA00022630"/>
    </source>
</evidence>
<comment type="caution">
    <text evidence="12">The sequence shown here is derived from an EMBL/GenBank/DDBJ whole genome shotgun (WGS) entry which is preliminary data.</text>
</comment>
<dbReference type="InterPro" id="IPR045024">
    <property type="entry name" value="NDH-2"/>
</dbReference>
<name>A0AAN7WFM0_9SACH</name>
<dbReference type="AlphaFoldDB" id="A0AAN7WFM0"/>
<dbReference type="GO" id="GO:0005739">
    <property type="term" value="C:mitochondrion"/>
    <property type="evidence" value="ECO:0007669"/>
    <property type="project" value="TreeGrafter"/>
</dbReference>
<evidence type="ECO:0000256" key="8">
    <source>
        <dbReference type="ARBA" id="ARBA00047599"/>
    </source>
</evidence>
<dbReference type="Proteomes" id="UP001306508">
    <property type="component" value="Unassembled WGS sequence"/>
</dbReference>
<organism evidence="12 13">
    <name type="scientific">Arxiozyma heterogenica</name>
    <dbReference type="NCBI Taxonomy" id="278026"/>
    <lineage>
        <taxon>Eukaryota</taxon>
        <taxon>Fungi</taxon>
        <taxon>Dikarya</taxon>
        <taxon>Ascomycota</taxon>
        <taxon>Saccharomycotina</taxon>
        <taxon>Saccharomycetes</taxon>
        <taxon>Saccharomycetales</taxon>
        <taxon>Saccharomycetaceae</taxon>
        <taxon>Arxiozyma</taxon>
    </lineage>
</organism>
<sequence length="588" mass="66265">MNVGSRSLSLMTSISKSQSSVLQRTLISSIVKQQRCLSTIKNTSKFTSSNFKTLYTNTSTNRHFHRIVPLLQQQSSTPSKPKSKLRSFGKFVSRFALYSALTIASYFSYSLYKELHPNEQEPQSPTFADGSPRKTLVILGTGWGAVSLLQELDTSLYNVVIVSPRNYFLFTPLLPSTPVGTVNLKSIVEPIRSITRRSKGEVIYYEAYATDVDLANKTLTIKPVSSDFQNKRCPAEQTLKTLKYDYLVMSIGATSTTFNIPGVTENAIFMKEVSDSERARAKIMNTIEKASFLPRGDPERDKLLNFLVVGGGPTGVEFVAELQDFIKQDLTKTMPEIAQDIKVSLIEGLPNILNMFDKKLIDYTQKFLINEDVDLKLNTLVKRVTPDAVYASCKGEEVEYPYGVLIWSTGIKPQKLTMDIMKKLDVQTDRRGLLIDDKLRLLGAEDSVFGIGDCTFHPGWVPTAQVAHQEGEYLAKYLKKLHEIDQLKWKMEQPGCPDKESLKTKIEKIESNLVDFQYHHKGTLAYIGDDKAIIDLSIAGSKYRLSGGNFVFWFWRSVYLSMCISLRNRVLVTADWIRTSVFGRDSSV</sequence>
<dbReference type="SUPFAM" id="SSF51905">
    <property type="entry name" value="FAD/NAD(P)-binding domain"/>
    <property type="match status" value="2"/>
</dbReference>
<feature type="domain" description="External alternative NADH-ubiquinone oxidoreductase-like C-terminal" evidence="11">
    <location>
        <begin position="520"/>
        <end position="585"/>
    </location>
</feature>
<evidence type="ECO:0000313" key="12">
    <source>
        <dbReference type="EMBL" id="KAK5778808.1"/>
    </source>
</evidence>
<evidence type="ECO:0000256" key="9">
    <source>
        <dbReference type="ARBA" id="ARBA00049010"/>
    </source>
</evidence>
<dbReference type="InterPro" id="IPR023753">
    <property type="entry name" value="FAD/NAD-binding_dom"/>
</dbReference>
<dbReference type="GO" id="GO:0050136">
    <property type="term" value="F:NADH dehydrogenase (quinone) (non-electrogenic) activity"/>
    <property type="evidence" value="ECO:0007669"/>
    <property type="project" value="UniProtKB-EC"/>
</dbReference>
<keyword evidence="5" id="KW-0809">Transit peptide</keyword>
<proteinExistence type="inferred from homology"/>
<feature type="domain" description="FAD/NAD(P)-binding" evidence="10">
    <location>
        <begin position="135"/>
        <end position="471"/>
    </location>
</feature>
<gene>
    <name evidence="12" type="ORF">RI543_003732</name>
</gene>
<keyword evidence="4" id="KW-0274">FAD</keyword>
<accession>A0AAN7WFM0</accession>
<keyword evidence="7" id="KW-0520">NAD</keyword>
<dbReference type="Gene3D" id="3.50.50.100">
    <property type="match status" value="1"/>
</dbReference>
<comment type="catalytic activity">
    <reaction evidence="9">
        <text>a ubiquinone + NADH + H(+) = a ubiquinol + NAD(+)</text>
        <dbReference type="Rhea" id="RHEA:23152"/>
        <dbReference type="Rhea" id="RHEA-COMP:9565"/>
        <dbReference type="Rhea" id="RHEA-COMP:9566"/>
        <dbReference type="ChEBI" id="CHEBI:15378"/>
        <dbReference type="ChEBI" id="CHEBI:16389"/>
        <dbReference type="ChEBI" id="CHEBI:17976"/>
        <dbReference type="ChEBI" id="CHEBI:57540"/>
        <dbReference type="ChEBI" id="CHEBI:57945"/>
    </reaction>
</comment>
<dbReference type="InterPro" id="IPR054585">
    <property type="entry name" value="NDH2-like_C"/>
</dbReference>
<evidence type="ECO:0000256" key="6">
    <source>
        <dbReference type="ARBA" id="ARBA00023002"/>
    </source>
</evidence>
<dbReference type="Pfam" id="PF22366">
    <property type="entry name" value="NDH2_C"/>
    <property type="match status" value="1"/>
</dbReference>
<dbReference type="InterPro" id="IPR036188">
    <property type="entry name" value="FAD/NAD-bd_sf"/>
</dbReference>